<feature type="domain" description="AB hydrolase-1" evidence="1">
    <location>
        <begin position="29"/>
        <end position="277"/>
    </location>
</feature>
<dbReference type="PANTHER" id="PTHR43194:SF2">
    <property type="entry name" value="PEROXISOMAL MEMBRANE PROTEIN LPX1"/>
    <property type="match status" value="1"/>
</dbReference>
<accession>A0A544W7I7</accession>
<dbReference type="GO" id="GO:0016787">
    <property type="term" value="F:hydrolase activity"/>
    <property type="evidence" value="ECO:0007669"/>
    <property type="project" value="UniProtKB-KW"/>
</dbReference>
<evidence type="ECO:0000313" key="3">
    <source>
        <dbReference type="Proteomes" id="UP000315759"/>
    </source>
</evidence>
<evidence type="ECO:0000259" key="1">
    <source>
        <dbReference type="Pfam" id="PF12697"/>
    </source>
</evidence>
<dbReference type="PANTHER" id="PTHR43194">
    <property type="entry name" value="HYDROLASE ALPHA/BETA FOLD FAMILY"/>
    <property type="match status" value="1"/>
</dbReference>
<gene>
    <name evidence="2" type="ORF">D8S82_03015</name>
</gene>
<dbReference type="InterPro" id="IPR000073">
    <property type="entry name" value="AB_hydrolase_1"/>
</dbReference>
<evidence type="ECO:0000313" key="2">
    <source>
        <dbReference type="EMBL" id="TQR88197.1"/>
    </source>
</evidence>
<dbReference type="AlphaFoldDB" id="A0A544W7I7"/>
<dbReference type="InterPro" id="IPR050228">
    <property type="entry name" value="Carboxylesterase_BioH"/>
</dbReference>
<dbReference type="Proteomes" id="UP000315759">
    <property type="component" value="Unassembled WGS sequence"/>
</dbReference>
<dbReference type="SUPFAM" id="SSF53474">
    <property type="entry name" value="alpha/beta-Hydrolases"/>
    <property type="match status" value="1"/>
</dbReference>
<dbReference type="EMBL" id="VIFX01000003">
    <property type="protein sequence ID" value="TQR88197.1"/>
    <property type="molecule type" value="Genomic_DNA"/>
</dbReference>
<dbReference type="Gene3D" id="3.40.50.1820">
    <property type="entry name" value="alpha/beta hydrolase"/>
    <property type="match status" value="1"/>
</dbReference>
<sequence>MDGKHEYKGVAQWEIAEVERANASDATPVVFVHGLWLLPSSWDGWRKMFEDHGYVTLAPGWPDDPLTRQDAYANPSVFAGKDVQTVTDHYLAVISGLRKKPIVVGHSFGGLIVQKIADEGAAAATVAIDNAPIKGVLPLPLSALKSGFPVLKNPANKKKAIALTFEQFKYGWGNNLSEAENRHLYDTYHVPASGIPLFQAGFANFSFSKACAVDVKNPNRGPLLIISGTKDTTAPRAFTHGSYKKQLKNPEATEYVEVKDRGHSLVIDSGWPEVAEAALQFVKRFA</sequence>
<organism evidence="2 3">
    <name type="scientific">Mycolicibacterium hodleri</name>
    <dbReference type="NCBI Taxonomy" id="49897"/>
    <lineage>
        <taxon>Bacteria</taxon>
        <taxon>Bacillati</taxon>
        <taxon>Actinomycetota</taxon>
        <taxon>Actinomycetes</taxon>
        <taxon>Mycobacteriales</taxon>
        <taxon>Mycobacteriaceae</taxon>
        <taxon>Mycolicibacterium</taxon>
    </lineage>
</organism>
<protein>
    <submittedName>
        <fullName evidence="2">Alpha/beta hydrolase</fullName>
    </submittedName>
</protein>
<keyword evidence="3" id="KW-1185">Reference proteome</keyword>
<comment type="caution">
    <text evidence="2">The sequence shown here is derived from an EMBL/GenBank/DDBJ whole genome shotgun (WGS) entry which is preliminary data.</text>
</comment>
<dbReference type="InterPro" id="IPR029058">
    <property type="entry name" value="AB_hydrolase_fold"/>
</dbReference>
<keyword evidence="2" id="KW-0378">Hydrolase</keyword>
<name>A0A544W7I7_9MYCO</name>
<reference evidence="2 3" key="1">
    <citation type="submission" date="2018-10" db="EMBL/GenBank/DDBJ databases">
        <title>Draft genome of Mycobacterium hodleri strain B.</title>
        <authorList>
            <person name="Amande T.J."/>
            <person name="Mcgenity T.J."/>
        </authorList>
    </citation>
    <scope>NUCLEOTIDE SEQUENCE [LARGE SCALE GENOMIC DNA]</scope>
    <source>
        <strain evidence="2 3">B</strain>
    </source>
</reference>
<dbReference type="Pfam" id="PF12697">
    <property type="entry name" value="Abhydrolase_6"/>
    <property type="match status" value="1"/>
</dbReference>
<proteinExistence type="predicted"/>